<dbReference type="InterPro" id="IPR038628">
    <property type="entry name" value="XkdM-like_sf"/>
</dbReference>
<dbReference type="EMBL" id="RRCN01000001">
    <property type="protein sequence ID" value="RRJ62402.1"/>
    <property type="molecule type" value="Genomic_DNA"/>
</dbReference>
<dbReference type="Gene3D" id="2.30.110.40">
    <property type="entry name" value="Phage tail tube protein"/>
    <property type="match status" value="1"/>
</dbReference>
<organism evidence="1 2">
    <name type="scientific">Paenibacillus oralis</name>
    <dbReference type="NCBI Taxonomy" id="2490856"/>
    <lineage>
        <taxon>Bacteria</taxon>
        <taxon>Bacillati</taxon>
        <taxon>Bacillota</taxon>
        <taxon>Bacilli</taxon>
        <taxon>Bacillales</taxon>
        <taxon>Paenibacillaceae</taxon>
        <taxon>Paenibacillus</taxon>
    </lineage>
</organism>
<reference evidence="1 2" key="1">
    <citation type="submission" date="2018-11" db="EMBL/GenBank/DDBJ databases">
        <title>Genome sequencing of Paenibacillus sp. KCOM 3021 (= ChDC PVNT-B20).</title>
        <authorList>
            <person name="Kook J.-K."/>
            <person name="Park S.-N."/>
            <person name="Lim Y.K."/>
        </authorList>
    </citation>
    <scope>NUCLEOTIDE SEQUENCE [LARGE SCALE GENOMIC DNA]</scope>
    <source>
        <strain evidence="1 2">KCOM 3021</strain>
    </source>
</reference>
<evidence type="ECO:0000313" key="1">
    <source>
        <dbReference type="EMBL" id="RRJ62402.1"/>
    </source>
</evidence>
<accession>A0A3P3TWB4</accession>
<dbReference type="AlphaFoldDB" id="A0A3P3TWB4"/>
<dbReference type="InterPro" id="IPR018989">
    <property type="entry name" value="DUF2001"/>
</dbReference>
<dbReference type="OrthoDB" id="1697482at2"/>
<proteinExistence type="predicted"/>
<name>A0A3P3TWB4_9BACL</name>
<sequence length="157" mass="17546">MAGFFNVKDAVSGKQAKAFVTINGRVEELFYAKTLESTIEKNKVDVPVLGRTSTPQRSAGWSGSGTLTIYYISSVFRQLMRDYVKTGEDFWFDLQVVNEQPGSGSGKQTVVLKNCNIDSVIAARFDATSDDMLEEEIPFTFEDYDVLDQFNTIQPTN</sequence>
<keyword evidence="2" id="KW-1185">Reference proteome</keyword>
<gene>
    <name evidence="1" type="ORF">EHV15_05135</name>
</gene>
<dbReference type="Proteomes" id="UP000267017">
    <property type="component" value="Unassembled WGS sequence"/>
</dbReference>
<dbReference type="SUPFAM" id="SSF69279">
    <property type="entry name" value="Phage tail proteins"/>
    <property type="match status" value="1"/>
</dbReference>
<dbReference type="RefSeq" id="WP_128630289.1">
    <property type="nucleotide sequence ID" value="NZ_RRCN01000001.1"/>
</dbReference>
<protein>
    <submittedName>
        <fullName evidence="1">Phage portal protein</fullName>
    </submittedName>
</protein>
<evidence type="ECO:0000313" key="2">
    <source>
        <dbReference type="Proteomes" id="UP000267017"/>
    </source>
</evidence>
<comment type="caution">
    <text evidence="1">The sequence shown here is derived from an EMBL/GenBank/DDBJ whole genome shotgun (WGS) entry which is preliminary data.</text>
</comment>
<dbReference type="Pfam" id="PF09393">
    <property type="entry name" value="DUF2001"/>
    <property type="match status" value="1"/>
</dbReference>